<dbReference type="InterPro" id="IPR034660">
    <property type="entry name" value="DinB/YfiT-like"/>
</dbReference>
<organism evidence="2 3">
    <name type="scientific">Kutzneria viridogrisea</name>
    <dbReference type="NCBI Taxonomy" id="47990"/>
    <lineage>
        <taxon>Bacteria</taxon>
        <taxon>Bacillati</taxon>
        <taxon>Actinomycetota</taxon>
        <taxon>Actinomycetes</taxon>
        <taxon>Pseudonocardiales</taxon>
        <taxon>Pseudonocardiaceae</taxon>
        <taxon>Kutzneria</taxon>
    </lineage>
</organism>
<protein>
    <recommendedName>
        <fullName evidence="1">DinB-like domain-containing protein</fullName>
    </recommendedName>
</protein>
<evidence type="ECO:0000313" key="2">
    <source>
        <dbReference type="EMBL" id="MBA8929756.1"/>
    </source>
</evidence>
<dbReference type="InterPro" id="IPR024775">
    <property type="entry name" value="DinB-like"/>
</dbReference>
<dbReference type="Proteomes" id="UP000517916">
    <property type="component" value="Unassembled WGS sequence"/>
</dbReference>
<dbReference type="RefSeq" id="WP_025361613.1">
    <property type="nucleotide sequence ID" value="NZ_BAAABQ010000089.1"/>
</dbReference>
<dbReference type="EMBL" id="JACJID010000005">
    <property type="protein sequence ID" value="MBA8929756.1"/>
    <property type="molecule type" value="Genomic_DNA"/>
</dbReference>
<feature type="domain" description="DinB-like" evidence="1">
    <location>
        <begin position="19"/>
        <end position="163"/>
    </location>
</feature>
<gene>
    <name evidence="2" type="ORF">BC739_006974</name>
</gene>
<evidence type="ECO:0000259" key="1">
    <source>
        <dbReference type="Pfam" id="PF12867"/>
    </source>
</evidence>
<keyword evidence="3" id="KW-1185">Reference proteome</keyword>
<evidence type="ECO:0000313" key="3">
    <source>
        <dbReference type="Proteomes" id="UP000517916"/>
    </source>
</evidence>
<name>A0ABR6BS64_9PSEU</name>
<accession>A0ABR6BS64</accession>
<sequence length="185" mass="21026">MQVNWHAEVSAQLTWYWDHVFRPSLEGLTDEEYLWEPVGNCWTVRPAGNGAFRCDWSWPTPTPPPFTTIAWRLCHLGANVMGIRANQHFGDGALTIEGIRWPGRAKDAVDFVEQAYRDWTSGVAALDEAGLARRSGYYEGPFSDQPLATLVLHVNREVVHHAAGIAQLRELYRDRRTIIPPPRPH</sequence>
<comment type="caution">
    <text evidence="2">The sequence shown here is derived from an EMBL/GenBank/DDBJ whole genome shotgun (WGS) entry which is preliminary data.</text>
</comment>
<dbReference type="Pfam" id="PF12867">
    <property type="entry name" value="DinB_2"/>
    <property type="match status" value="1"/>
</dbReference>
<reference evidence="2 3" key="1">
    <citation type="submission" date="2020-08" db="EMBL/GenBank/DDBJ databases">
        <title>Genomic Encyclopedia of Archaeal and Bacterial Type Strains, Phase II (KMG-II): from individual species to whole genera.</title>
        <authorList>
            <person name="Goeker M."/>
        </authorList>
    </citation>
    <scope>NUCLEOTIDE SEQUENCE [LARGE SCALE GENOMIC DNA]</scope>
    <source>
        <strain evidence="2 3">DSM 43850</strain>
    </source>
</reference>
<dbReference type="SUPFAM" id="SSF109854">
    <property type="entry name" value="DinB/YfiT-like putative metalloenzymes"/>
    <property type="match status" value="1"/>
</dbReference>
<proteinExistence type="predicted"/>